<dbReference type="AlphaFoldDB" id="A0A4Y2JC17"/>
<dbReference type="OrthoDB" id="75724at2759"/>
<dbReference type="InterPro" id="IPR001251">
    <property type="entry name" value="CRAL-TRIO_dom"/>
</dbReference>
<dbReference type="Proteomes" id="UP000499080">
    <property type="component" value="Unassembled WGS sequence"/>
</dbReference>
<dbReference type="PANTHER" id="PTHR10174">
    <property type="entry name" value="ALPHA-TOCOPHEROL TRANSFER PROTEIN-RELATED"/>
    <property type="match status" value="1"/>
</dbReference>
<dbReference type="InterPro" id="IPR036273">
    <property type="entry name" value="CRAL/TRIO_N_dom_sf"/>
</dbReference>
<comment type="caution">
    <text evidence="2">The sequence shown here is derived from an EMBL/GenBank/DDBJ whole genome shotgun (WGS) entry which is preliminary data.</text>
</comment>
<dbReference type="SUPFAM" id="SSF46938">
    <property type="entry name" value="CRAL/TRIO N-terminal domain"/>
    <property type="match status" value="1"/>
</dbReference>
<dbReference type="Pfam" id="PF00650">
    <property type="entry name" value="CRAL_TRIO"/>
    <property type="match status" value="1"/>
</dbReference>
<dbReference type="Pfam" id="PF03765">
    <property type="entry name" value="CRAL_TRIO_N"/>
    <property type="match status" value="1"/>
</dbReference>
<dbReference type="InterPro" id="IPR011074">
    <property type="entry name" value="CRAL/TRIO_N_dom"/>
</dbReference>
<dbReference type="InterPro" id="IPR036865">
    <property type="entry name" value="CRAL-TRIO_dom_sf"/>
</dbReference>
<feature type="domain" description="CRAL-TRIO" evidence="1">
    <location>
        <begin position="64"/>
        <end position="234"/>
    </location>
</feature>
<proteinExistence type="predicted"/>
<dbReference type="EMBL" id="BGPR01003338">
    <property type="protein sequence ID" value="GBM86772.1"/>
    <property type="molecule type" value="Genomic_DNA"/>
</dbReference>
<dbReference type="SUPFAM" id="SSF52087">
    <property type="entry name" value="CRAL/TRIO domain"/>
    <property type="match status" value="1"/>
</dbReference>
<reference evidence="2 3" key="1">
    <citation type="journal article" date="2019" name="Sci. Rep.">
        <title>Orb-weaving spider Araneus ventricosus genome elucidates the spidroin gene catalogue.</title>
        <authorList>
            <person name="Kono N."/>
            <person name="Nakamura H."/>
            <person name="Ohtoshi R."/>
            <person name="Moran D.A.P."/>
            <person name="Shinohara A."/>
            <person name="Yoshida Y."/>
            <person name="Fujiwara M."/>
            <person name="Mori M."/>
            <person name="Tomita M."/>
            <person name="Arakawa K."/>
        </authorList>
    </citation>
    <scope>NUCLEOTIDE SEQUENCE [LARGE SCALE GENOMIC DNA]</scope>
</reference>
<dbReference type="Gene3D" id="1.10.8.20">
    <property type="entry name" value="N-terminal domain of phosphatidylinositol transfer protein sec14p"/>
    <property type="match status" value="1"/>
</dbReference>
<organism evidence="2 3">
    <name type="scientific">Araneus ventricosus</name>
    <name type="common">Orbweaver spider</name>
    <name type="synonym">Epeira ventricosa</name>
    <dbReference type="NCBI Taxonomy" id="182803"/>
    <lineage>
        <taxon>Eukaryota</taxon>
        <taxon>Metazoa</taxon>
        <taxon>Ecdysozoa</taxon>
        <taxon>Arthropoda</taxon>
        <taxon>Chelicerata</taxon>
        <taxon>Arachnida</taxon>
        <taxon>Araneae</taxon>
        <taxon>Araneomorphae</taxon>
        <taxon>Entelegynae</taxon>
        <taxon>Araneoidea</taxon>
        <taxon>Araneidae</taxon>
        <taxon>Araneus</taxon>
    </lineage>
</organism>
<dbReference type="Gene3D" id="3.40.525.10">
    <property type="entry name" value="CRAL-TRIO lipid binding domain"/>
    <property type="match status" value="1"/>
</dbReference>
<dbReference type="CDD" id="cd00170">
    <property type="entry name" value="SEC14"/>
    <property type="match status" value="1"/>
</dbReference>
<evidence type="ECO:0000313" key="3">
    <source>
        <dbReference type="Proteomes" id="UP000499080"/>
    </source>
</evidence>
<dbReference type="SMART" id="SM01100">
    <property type="entry name" value="CRAL_TRIO_N"/>
    <property type="match status" value="1"/>
</dbReference>
<name>A0A4Y2JC17_ARAVE</name>
<sequence length="234" mass="26819">MNEFFRKGVKVDIKANFHAVKACKRSLSGEEKNLKCRTDDEFLLQFLRARKFNVKNAFARLQTLYQVMSKTFADVYADIDDERAKKAFGSGFGSHLPFRDREGAAVVLMRMSSWKVEDIDVCSIMNCSAALHLSAADYPATQVCGLHLLADVKGTTLKHMRCLSPRFLYLVSKALRDTLPVRFKGIHLINASAIFRYIWSIVNIFLSEKIRKRNSSTFDDIDFDRTIKTCELWL</sequence>
<accession>A0A4Y2JC17</accession>
<dbReference type="GO" id="GO:0016020">
    <property type="term" value="C:membrane"/>
    <property type="evidence" value="ECO:0007669"/>
    <property type="project" value="TreeGrafter"/>
</dbReference>
<evidence type="ECO:0000259" key="1">
    <source>
        <dbReference type="PROSITE" id="PS50191"/>
    </source>
</evidence>
<protein>
    <submittedName>
        <fullName evidence="2">Alpha-tocopherol transfer protein-like</fullName>
    </submittedName>
</protein>
<dbReference type="GO" id="GO:1902936">
    <property type="term" value="F:phosphatidylinositol bisphosphate binding"/>
    <property type="evidence" value="ECO:0007669"/>
    <property type="project" value="TreeGrafter"/>
</dbReference>
<dbReference type="PRINTS" id="PR00180">
    <property type="entry name" value="CRETINALDHBP"/>
</dbReference>
<dbReference type="PANTHER" id="PTHR10174:SF130">
    <property type="entry name" value="ALPHA-TOCOPHEROL TRANSFER PROTEIN-LIKE"/>
    <property type="match status" value="1"/>
</dbReference>
<keyword evidence="3" id="KW-1185">Reference proteome</keyword>
<dbReference type="PROSITE" id="PS50191">
    <property type="entry name" value="CRAL_TRIO"/>
    <property type="match status" value="1"/>
</dbReference>
<evidence type="ECO:0000313" key="2">
    <source>
        <dbReference type="EMBL" id="GBM86772.1"/>
    </source>
</evidence>
<gene>
    <name evidence="2" type="primary">TTPAL_18</name>
    <name evidence="2" type="ORF">AVEN_203252_1</name>
</gene>